<dbReference type="PANTHER" id="PTHR24148">
    <property type="entry name" value="ANKYRIN REPEAT DOMAIN-CONTAINING PROTEIN 39 HOMOLOG-RELATED"/>
    <property type="match status" value="1"/>
</dbReference>
<dbReference type="InterPro" id="IPR052895">
    <property type="entry name" value="HetReg/Transcr_Mod"/>
</dbReference>
<evidence type="ECO:0000259" key="1">
    <source>
        <dbReference type="Pfam" id="PF06985"/>
    </source>
</evidence>
<accession>A0A8T0J2Q7</accession>
<keyword evidence="3" id="KW-1185">Reference proteome</keyword>
<dbReference type="InterPro" id="IPR010730">
    <property type="entry name" value="HET"/>
</dbReference>
<comment type="caution">
    <text evidence="2">The sequence shown here is derived from an EMBL/GenBank/DDBJ whole genome shotgun (WGS) entry which is preliminary data.</text>
</comment>
<reference evidence="2" key="1">
    <citation type="submission" date="2020-06" db="EMBL/GenBank/DDBJ databases">
        <title>WGS assembly of Ceratodon purpureus strain R40.</title>
        <authorList>
            <person name="Carey S.B."/>
            <person name="Jenkins J."/>
            <person name="Shu S."/>
            <person name="Lovell J.T."/>
            <person name="Sreedasyam A."/>
            <person name="Maumus F."/>
            <person name="Tiley G.P."/>
            <person name="Fernandez-Pozo N."/>
            <person name="Barry K."/>
            <person name="Chen C."/>
            <person name="Wang M."/>
            <person name="Lipzen A."/>
            <person name="Daum C."/>
            <person name="Saski C.A."/>
            <person name="Payton A.C."/>
            <person name="Mcbreen J.C."/>
            <person name="Conrad R.E."/>
            <person name="Kollar L.M."/>
            <person name="Olsson S."/>
            <person name="Huttunen S."/>
            <person name="Landis J.B."/>
            <person name="Wickett N.J."/>
            <person name="Johnson M.G."/>
            <person name="Rensing S.A."/>
            <person name="Grimwood J."/>
            <person name="Schmutz J."/>
            <person name="Mcdaniel S.F."/>
        </authorList>
    </citation>
    <scope>NUCLEOTIDE SEQUENCE</scope>
    <source>
        <strain evidence="2">R40</strain>
    </source>
</reference>
<dbReference type="Proteomes" id="UP000822688">
    <property type="component" value="Chromosome 2"/>
</dbReference>
<gene>
    <name evidence="2" type="ORF">KC19_2G283700</name>
</gene>
<evidence type="ECO:0000313" key="2">
    <source>
        <dbReference type="EMBL" id="KAG0588993.1"/>
    </source>
</evidence>
<organism evidence="2 3">
    <name type="scientific">Ceratodon purpureus</name>
    <name type="common">Fire moss</name>
    <name type="synonym">Dicranum purpureum</name>
    <dbReference type="NCBI Taxonomy" id="3225"/>
    <lineage>
        <taxon>Eukaryota</taxon>
        <taxon>Viridiplantae</taxon>
        <taxon>Streptophyta</taxon>
        <taxon>Embryophyta</taxon>
        <taxon>Bryophyta</taxon>
        <taxon>Bryophytina</taxon>
        <taxon>Bryopsida</taxon>
        <taxon>Dicranidae</taxon>
        <taxon>Pseudoditrichales</taxon>
        <taxon>Ditrichaceae</taxon>
        <taxon>Ceratodon</taxon>
    </lineage>
</organism>
<evidence type="ECO:0000313" key="3">
    <source>
        <dbReference type="Proteomes" id="UP000822688"/>
    </source>
</evidence>
<proteinExistence type="predicted"/>
<dbReference type="EMBL" id="CM026422">
    <property type="protein sequence ID" value="KAG0588993.1"/>
    <property type="molecule type" value="Genomic_DNA"/>
</dbReference>
<dbReference type="Pfam" id="PF06985">
    <property type="entry name" value="HET"/>
    <property type="match status" value="1"/>
</dbReference>
<dbReference type="AlphaFoldDB" id="A0A8T0J2Q7"/>
<feature type="domain" description="Heterokaryon incompatibility" evidence="1">
    <location>
        <begin position="27"/>
        <end position="175"/>
    </location>
</feature>
<sequence>MDNPTVLYSKFTKTLVNGVDICSGAIYTAISHTWSMWDNKSKDILGIEQDSRCKGTVNFNDMLEMVKTEWVWIDTLCISENSKVTEIPNMRRYYKNAEVVLVVLDITKGDYDLRVLEVNDLEERMGSSDRFLMLNSSPERVITECALPDEGVTIYNTLCKMFKAEWFKRGWTLQEVLLAKDVIIWNGSSSVSVTDVKKCLDWLGAVLPDVVNGLEMDEDFAAMQSLFHTDSSNISFELVDELMDGRKCTKEEDYVYSILGLLDIDMKIEYGISREVCKRRLFTRLVQEQRAASLFSHTGIGVFPVHSDYGTCFVPDYPRSDHVVYSLSRNGVKFAGCSVYVYEVLGLFPAEFDKEDPMENLWAITKIIGDDLSGYKDLVRAMYSITATDDLELICTKSQWFLEMAKLSATGAAAESFDVQPNVDCILLHSFLTIPSTPWVSYGMVHNGISVCAYIFSCLEAVPQDGQCMLLAPGIVGERNETGILCSGPVNLRKNKQRKIGATLNLKKDDLGDIEPIANLAEVVVTNMKRRRRKQANQTNEIDHIVRDICSDNLQA</sequence>
<name>A0A8T0J2Q7_CERPU</name>
<protein>
    <recommendedName>
        <fullName evidence="1">Heterokaryon incompatibility domain-containing protein</fullName>
    </recommendedName>
</protein>
<dbReference type="PANTHER" id="PTHR24148:SF64">
    <property type="entry name" value="HETEROKARYON INCOMPATIBILITY DOMAIN-CONTAINING PROTEIN"/>
    <property type="match status" value="1"/>
</dbReference>